<dbReference type="OrthoDB" id="9806357at2"/>
<feature type="chain" id="PRO_5003929774" description="DUF3179 domain-containing protein" evidence="1">
    <location>
        <begin position="19"/>
        <end position="332"/>
    </location>
</feature>
<dbReference type="eggNOG" id="COG2128">
    <property type="taxonomic scope" value="Bacteria"/>
</dbReference>
<feature type="signal peptide" evidence="1">
    <location>
        <begin position="1"/>
        <end position="18"/>
    </location>
</feature>
<evidence type="ECO:0000256" key="1">
    <source>
        <dbReference type="SAM" id="SignalP"/>
    </source>
</evidence>
<sequence length="332" mass="36004">MPVLLAVLLLVAALPLAAAEVPRAWEREFPATDFSNAAVPLDEIMSGGPPRDGIPSIDDPRFKPASAITDLSPREPVIGLTVNGETRAYPLRILHWHEIVNDTVGGVPVAVTYCPLCNAAIVFDRRVGDRVLEFGTTGKLRHSDLVMYDRQTETWWQQFTGEGIVGALTGTELDVLPSRLESWAEFQERAPADAPVLVPTDPAARDYGRNPYAGYDTAARPFLYSGETPGGVEPMMRVVALDDEAWTLPLVRERGRVETDGGHLITWRAGQASALDAARVAEGRDVGTVLVSRDGRDVPYDVTFAFVFFAFRPDGVLHTLDGVVRAEDGGGG</sequence>
<dbReference type="PATRIC" id="fig|1238182.3.peg.2322"/>
<dbReference type="Proteomes" id="UP000009881">
    <property type="component" value="Unassembled WGS sequence"/>
</dbReference>
<dbReference type="AlphaFoldDB" id="K9GVN1"/>
<dbReference type="EMBL" id="ANHY01000010">
    <property type="protein sequence ID" value="EKV30025.1"/>
    <property type="molecule type" value="Genomic_DNA"/>
</dbReference>
<comment type="caution">
    <text evidence="2">The sequence shown here is derived from an EMBL/GenBank/DDBJ whole genome shotgun (WGS) entry which is preliminary data.</text>
</comment>
<dbReference type="STRING" id="1238182.C882_0106"/>
<accession>K9GVN1</accession>
<evidence type="ECO:0008006" key="4">
    <source>
        <dbReference type="Google" id="ProtNLM"/>
    </source>
</evidence>
<protein>
    <recommendedName>
        <fullName evidence="4">DUF3179 domain-containing protein</fullName>
    </recommendedName>
</protein>
<dbReference type="Pfam" id="PF11376">
    <property type="entry name" value="DUF3179"/>
    <property type="match status" value="1"/>
</dbReference>
<organism evidence="2 3">
    <name type="scientific">Caenispirillum salinarum AK4</name>
    <dbReference type="NCBI Taxonomy" id="1238182"/>
    <lineage>
        <taxon>Bacteria</taxon>
        <taxon>Pseudomonadati</taxon>
        <taxon>Pseudomonadota</taxon>
        <taxon>Alphaproteobacteria</taxon>
        <taxon>Rhodospirillales</taxon>
        <taxon>Novispirillaceae</taxon>
        <taxon>Caenispirillum</taxon>
    </lineage>
</organism>
<reference evidence="2 3" key="1">
    <citation type="journal article" date="2013" name="Genome Announc.">
        <title>Draft Genome Sequence of an Alphaproteobacterium, Caenispirillum salinarum AK4(T), Isolated from a Solar Saltern.</title>
        <authorList>
            <person name="Khatri I."/>
            <person name="Singh A."/>
            <person name="Korpole S."/>
            <person name="Pinnaka A.K."/>
            <person name="Subramanian S."/>
        </authorList>
    </citation>
    <scope>NUCLEOTIDE SEQUENCE [LARGE SCALE GENOMIC DNA]</scope>
    <source>
        <strain evidence="2 3">AK4</strain>
    </source>
</reference>
<dbReference type="RefSeq" id="WP_009540766.1">
    <property type="nucleotide sequence ID" value="NZ_ANHY01000010.1"/>
</dbReference>
<evidence type="ECO:0000313" key="3">
    <source>
        <dbReference type="Proteomes" id="UP000009881"/>
    </source>
</evidence>
<name>K9GVN1_9PROT</name>
<evidence type="ECO:0000313" key="2">
    <source>
        <dbReference type="EMBL" id="EKV30025.1"/>
    </source>
</evidence>
<gene>
    <name evidence="2" type="ORF">C882_0106</name>
</gene>
<dbReference type="InterPro" id="IPR021516">
    <property type="entry name" value="DUF3179"/>
</dbReference>
<keyword evidence="3" id="KW-1185">Reference proteome</keyword>
<proteinExistence type="predicted"/>
<keyword evidence="1" id="KW-0732">Signal</keyword>